<accession>A0A653I959</accession>
<reference evidence="2 3" key="1">
    <citation type="submission" date="2019-10" db="EMBL/GenBank/DDBJ databases">
        <authorList>
            <person name="Karimi E."/>
        </authorList>
    </citation>
    <scope>NUCLEOTIDE SEQUENCE [LARGE SCALE GENOMIC DNA]</scope>
    <source>
        <strain evidence="2">Exiguobacterium sp. 9Y</strain>
    </source>
</reference>
<dbReference type="RefSeq" id="WP_201302348.1">
    <property type="nucleotide sequence ID" value="NZ_LR732312.1"/>
</dbReference>
<evidence type="ECO:0000313" key="3">
    <source>
        <dbReference type="Proteomes" id="UP000439752"/>
    </source>
</evidence>
<gene>
    <name evidence="2" type="ORF">EXIGUO9Y_240017</name>
</gene>
<keyword evidence="1" id="KW-0472">Membrane</keyword>
<proteinExistence type="predicted"/>
<organism evidence="2 3">
    <name type="scientific">Exiguobacterium oxidotolerans</name>
    <dbReference type="NCBI Taxonomy" id="223958"/>
    <lineage>
        <taxon>Bacteria</taxon>
        <taxon>Bacillati</taxon>
        <taxon>Bacillota</taxon>
        <taxon>Bacilli</taxon>
        <taxon>Bacillales</taxon>
        <taxon>Bacillales Family XII. Incertae Sedis</taxon>
        <taxon>Exiguobacterium</taxon>
    </lineage>
</organism>
<name>A0A653I959_9BACL</name>
<sequence>MNPFTTLIAFIVGCLVLYLGVRDKNGWLIGVALIPLAIVAYSVIYLIIQVSA</sequence>
<keyword evidence="1" id="KW-1133">Transmembrane helix</keyword>
<dbReference type="EMBL" id="CABWKQ010000017">
    <property type="protein sequence ID" value="VWX35376.1"/>
    <property type="molecule type" value="Genomic_DNA"/>
</dbReference>
<evidence type="ECO:0000256" key="1">
    <source>
        <dbReference type="SAM" id="Phobius"/>
    </source>
</evidence>
<dbReference type="Proteomes" id="UP000439752">
    <property type="component" value="Unassembled WGS sequence"/>
</dbReference>
<keyword evidence="3" id="KW-1185">Reference proteome</keyword>
<feature type="transmembrane region" description="Helical" evidence="1">
    <location>
        <begin position="6"/>
        <end position="21"/>
    </location>
</feature>
<feature type="transmembrane region" description="Helical" evidence="1">
    <location>
        <begin position="28"/>
        <end position="48"/>
    </location>
</feature>
<protein>
    <submittedName>
        <fullName evidence="2">Putative membrane protein</fullName>
    </submittedName>
</protein>
<evidence type="ECO:0000313" key="2">
    <source>
        <dbReference type="EMBL" id="VWX35376.1"/>
    </source>
</evidence>
<dbReference type="AlphaFoldDB" id="A0A653I959"/>
<keyword evidence="1" id="KW-0812">Transmembrane</keyword>